<feature type="compositionally biased region" description="Pro residues" evidence="1">
    <location>
        <begin position="275"/>
        <end position="284"/>
    </location>
</feature>
<dbReference type="AlphaFoldDB" id="A0A9P6FUE3"/>
<dbReference type="Proteomes" id="UP000780801">
    <property type="component" value="Unassembled WGS sequence"/>
</dbReference>
<comment type="caution">
    <text evidence="3">The sequence shown here is derived from an EMBL/GenBank/DDBJ whole genome shotgun (WGS) entry which is preliminary data.</text>
</comment>
<sequence>MGQMAFGSNSISLYVHDGRTSTLAVGQERPSYPTDYYQLDLSANWTITRPSWKILPIPDNCRNVRGVGGIVLADGRFLVTGGNNNSKGIIYVLNNPIGSCTVLSEKSLPEAASNMEYVTWAEVMGQGSIIGIMATFKSSTGEANTTVHVVEKNKATQELEWVLMFTGGELPRGASEPCVTKSFDGKKLYFFGGESGARAYSGSLHELDLTTRQWTKLGVDTDGRAGAACAATEKAFVVWGGMANAPGTGLAYIDTTRVFDLNTKAWVNNFEAKYLPPPPPPAPSPSHNSTTGGNGTNTDKEGKPTDGSGEIQMNIAAIAGGVAGGVVLLTIIIATIVYFVVRWRKRKLKNRNGQATNVDQANLSDLNGPTDLSNLTNPTRSRAFCNPEGLNLARYLYGAHPTISLVTGTLSTIYQSFKKHTNYPFTEILSMSPCRCWILSDACQDL</sequence>
<gene>
    <name evidence="3" type="ORF">BGW38_002253</name>
</gene>
<dbReference type="EMBL" id="JAABOA010001779">
    <property type="protein sequence ID" value="KAF9580910.1"/>
    <property type="molecule type" value="Genomic_DNA"/>
</dbReference>
<evidence type="ECO:0000256" key="2">
    <source>
        <dbReference type="SAM" id="Phobius"/>
    </source>
</evidence>
<evidence type="ECO:0000313" key="3">
    <source>
        <dbReference type="EMBL" id="KAF9580910.1"/>
    </source>
</evidence>
<feature type="region of interest" description="Disordered" evidence="1">
    <location>
        <begin position="272"/>
        <end position="308"/>
    </location>
</feature>
<accession>A0A9P6FUE3</accession>
<evidence type="ECO:0000256" key="1">
    <source>
        <dbReference type="SAM" id="MobiDB-lite"/>
    </source>
</evidence>
<dbReference type="OrthoDB" id="10251809at2759"/>
<dbReference type="InterPro" id="IPR015915">
    <property type="entry name" value="Kelch-typ_b-propeller"/>
</dbReference>
<feature type="transmembrane region" description="Helical" evidence="2">
    <location>
        <begin position="315"/>
        <end position="341"/>
    </location>
</feature>
<dbReference type="Gene3D" id="1.20.5.510">
    <property type="entry name" value="Single helix bin"/>
    <property type="match status" value="1"/>
</dbReference>
<proteinExistence type="predicted"/>
<keyword evidence="2" id="KW-1133">Transmembrane helix</keyword>
<dbReference type="SUPFAM" id="SSF50965">
    <property type="entry name" value="Galactose oxidase, central domain"/>
    <property type="match status" value="1"/>
</dbReference>
<keyword evidence="2" id="KW-0812">Transmembrane</keyword>
<evidence type="ECO:0008006" key="5">
    <source>
        <dbReference type="Google" id="ProtNLM"/>
    </source>
</evidence>
<organism evidence="3 4">
    <name type="scientific">Lunasporangiospora selenospora</name>
    <dbReference type="NCBI Taxonomy" id="979761"/>
    <lineage>
        <taxon>Eukaryota</taxon>
        <taxon>Fungi</taxon>
        <taxon>Fungi incertae sedis</taxon>
        <taxon>Mucoromycota</taxon>
        <taxon>Mortierellomycotina</taxon>
        <taxon>Mortierellomycetes</taxon>
        <taxon>Mortierellales</taxon>
        <taxon>Mortierellaceae</taxon>
        <taxon>Lunasporangiospora</taxon>
    </lineage>
</organism>
<dbReference type="InterPro" id="IPR011043">
    <property type="entry name" value="Gal_Oxase/kelch_b-propeller"/>
</dbReference>
<reference evidence="3" key="1">
    <citation type="journal article" date="2020" name="Fungal Divers.">
        <title>Resolving the Mortierellaceae phylogeny through synthesis of multi-gene phylogenetics and phylogenomics.</title>
        <authorList>
            <person name="Vandepol N."/>
            <person name="Liber J."/>
            <person name="Desiro A."/>
            <person name="Na H."/>
            <person name="Kennedy M."/>
            <person name="Barry K."/>
            <person name="Grigoriev I.V."/>
            <person name="Miller A.N."/>
            <person name="O'Donnell K."/>
            <person name="Stajich J.E."/>
            <person name="Bonito G."/>
        </authorList>
    </citation>
    <scope>NUCLEOTIDE SEQUENCE</scope>
    <source>
        <strain evidence="3">KOD1015</strain>
    </source>
</reference>
<dbReference type="Pfam" id="PF24681">
    <property type="entry name" value="Kelch_KLHDC2_KLHL20_DRC7"/>
    <property type="match status" value="1"/>
</dbReference>
<evidence type="ECO:0000313" key="4">
    <source>
        <dbReference type="Proteomes" id="UP000780801"/>
    </source>
</evidence>
<keyword evidence="4" id="KW-1185">Reference proteome</keyword>
<keyword evidence="2" id="KW-0472">Membrane</keyword>
<dbReference type="Gene3D" id="2.120.10.80">
    <property type="entry name" value="Kelch-type beta propeller"/>
    <property type="match status" value="1"/>
</dbReference>
<protein>
    <recommendedName>
        <fullName evidence="5">Kelch motif-containing protein</fullName>
    </recommendedName>
</protein>
<name>A0A9P6FUE3_9FUNG</name>